<dbReference type="SUPFAM" id="SSF51206">
    <property type="entry name" value="cAMP-binding domain-like"/>
    <property type="match status" value="1"/>
</dbReference>
<dbReference type="Proteomes" id="UP000605992">
    <property type="component" value="Unassembled WGS sequence"/>
</dbReference>
<proteinExistence type="predicted"/>
<dbReference type="PANTHER" id="PTHR24567">
    <property type="entry name" value="CRP FAMILY TRANSCRIPTIONAL REGULATORY PROTEIN"/>
    <property type="match status" value="1"/>
</dbReference>
<dbReference type="InterPro" id="IPR014710">
    <property type="entry name" value="RmlC-like_jellyroll"/>
</dbReference>
<sequence length="464" mass="49967">MTAPGTEGATTEAALSLGTAAARNLASTSKTQPQMQEISSRHLLRALPWVEVTGGAYRVNRRLTYRPGSGQVVFASTGSRVDVVPASLGELPALRGFGDEAVLGELADRFVQHDFQPGERIVSADTPVDEVVLVAYGKADASASGEYGRTRGLRMLAGGDHLGGQALAGPAMRWGFTATAVTACTVLTLPLAVFREVLGRSEALREHIARVALAARAPQNRHGEAGIELAAGHVGEVTLPGTFVDYELSPREYELSVAQTVLRVHSRVADLYNEPMNQTEQQLRLTIEALRERQEHELVNNREFGLLHNADLGQRIHTRTGPPTPDDMDELLCRRRKSHFFVAHPEAIAAFARQCNCRGVYPDTLDFGGSRVTGWRGVPILPSDKIPVTREGLTSIMVMRTGEDDQGVVGLHRTALPDEVQPGVSARLMGVDGKGITSYLVTTYFSAAVLVPDALGVLENVEVG</sequence>
<comment type="caution">
    <text evidence="2">The sequence shown here is derived from an EMBL/GenBank/DDBJ whole genome shotgun (WGS) entry which is preliminary data.</text>
</comment>
<accession>A0A8J3V5E4</accession>
<dbReference type="Pfam" id="PF00027">
    <property type="entry name" value="cNMP_binding"/>
    <property type="match status" value="1"/>
</dbReference>
<evidence type="ECO:0000313" key="3">
    <source>
        <dbReference type="Proteomes" id="UP000605992"/>
    </source>
</evidence>
<dbReference type="InterPro" id="IPR018490">
    <property type="entry name" value="cNMP-bd_dom_sf"/>
</dbReference>
<dbReference type="GO" id="GO:0005829">
    <property type="term" value="C:cytosol"/>
    <property type="evidence" value="ECO:0007669"/>
    <property type="project" value="TreeGrafter"/>
</dbReference>
<dbReference type="NCBIfam" id="NF041163">
    <property type="entry name" value="encap_f2b"/>
    <property type="match status" value="1"/>
</dbReference>
<feature type="domain" description="Cyclic nucleotide-binding" evidence="1">
    <location>
        <begin position="99"/>
        <end position="206"/>
    </location>
</feature>
<dbReference type="PROSITE" id="PS50042">
    <property type="entry name" value="CNMP_BINDING_3"/>
    <property type="match status" value="1"/>
</dbReference>
<evidence type="ECO:0000259" key="1">
    <source>
        <dbReference type="PROSITE" id="PS50042"/>
    </source>
</evidence>
<dbReference type="RefSeq" id="WP_203945492.1">
    <property type="nucleotide sequence ID" value="NZ_BOOR01000025.1"/>
</dbReference>
<name>A0A8J3V5E4_9ACTN</name>
<dbReference type="Pfam" id="PF19307">
    <property type="entry name" value="SrpI-like"/>
    <property type="match status" value="1"/>
</dbReference>
<protein>
    <submittedName>
        <fullName evidence="2">Nucleotide-binding protein</fullName>
    </submittedName>
</protein>
<dbReference type="InterPro" id="IPR045641">
    <property type="entry name" value="SrpI-like"/>
</dbReference>
<dbReference type="CDD" id="cd00038">
    <property type="entry name" value="CAP_ED"/>
    <property type="match status" value="1"/>
</dbReference>
<dbReference type="PANTHER" id="PTHR24567:SF74">
    <property type="entry name" value="HTH-TYPE TRANSCRIPTIONAL REGULATOR ARCR"/>
    <property type="match status" value="1"/>
</dbReference>
<reference evidence="2" key="1">
    <citation type="submission" date="2021-01" db="EMBL/GenBank/DDBJ databases">
        <title>Whole genome shotgun sequence of Planotetraspora thailandica NBRC 104271.</title>
        <authorList>
            <person name="Komaki H."/>
            <person name="Tamura T."/>
        </authorList>
    </citation>
    <scope>NUCLEOTIDE SEQUENCE</scope>
    <source>
        <strain evidence="2">NBRC 104271</strain>
    </source>
</reference>
<evidence type="ECO:0000313" key="2">
    <source>
        <dbReference type="EMBL" id="GII55291.1"/>
    </source>
</evidence>
<dbReference type="AlphaFoldDB" id="A0A8J3V5E4"/>
<dbReference type="EMBL" id="BOOR01000025">
    <property type="protein sequence ID" value="GII55291.1"/>
    <property type="molecule type" value="Genomic_DNA"/>
</dbReference>
<organism evidence="2 3">
    <name type="scientific">Planotetraspora thailandica</name>
    <dbReference type="NCBI Taxonomy" id="487172"/>
    <lineage>
        <taxon>Bacteria</taxon>
        <taxon>Bacillati</taxon>
        <taxon>Actinomycetota</taxon>
        <taxon>Actinomycetes</taxon>
        <taxon>Streptosporangiales</taxon>
        <taxon>Streptosporangiaceae</taxon>
        <taxon>Planotetraspora</taxon>
    </lineage>
</organism>
<dbReference type="SMART" id="SM00100">
    <property type="entry name" value="cNMP"/>
    <property type="match status" value="1"/>
</dbReference>
<dbReference type="InterPro" id="IPR050397">
    <property type="entry name" value="Env_Response_Regulators"/>
</dbReference>
<gene>
    <name evidence="2" type="ORF">Pth03_36800</name>
</gene>
<keyword evidence="3" id="KW-1185">Reference proteome</keyword>
<dbReference type="GO" id="GO:0003700">
    <property type="term" value="F:DNA-binding transcription factor activity"/>
    <property type="evidence" value="ECO:0007669"/>
    <property type="project" value="TreeGrafter"/>
</dbReference>
<dbReference type="Gene3D" id="2.60.120.10">
    <property type="entry name" value="Jelly Rolls"/>
    <property type="match status" value="1"/>
</dbReference>
<dbReference type="InterPro" id="IPR049817">
    <property type="entry name" value="Encap_f2b"/>
</dbReference>
<dbReference type="InterPro" id="IPR000595">
    <property type="entry name" value="cNMP-bd_dom"/>
</dbReference>